<name>A0A2P8ELZ3_9GAMM</name>
<feature type="transmembrane region" description="Helical" evidence="1">
    <location>
        <begin position="66"/>
        <end position="92"/>
    </location>
</feature>
<sequence length="200" mass="21463">MLGNSLLLLAALAGAVLLFRHSDAAAEAPKSQLQVASLSLIFLALAAMGRLLLVSVDQDIVTLQRLLDNLALYAGLPLLVTAALAMAMGWYWSKAGWGRWLLALFALFELCRRMGLGEDYTLWLSVVMAVVLLVVAWRQQGTLSRLATAIAAPLLLLSISAPALMVAELADTARLLAQAIAILLLSHALLQQNPRTLPTQ</sequence>
<keyword evidence="3" id="KW-1185">Reference proteome</keyword>
<keyword evidence="1" id="KW-0472">Membrane</keyword>
<reference evidence="2 3" key="1">
    <citation type="submission" date="2018-03" db="EMBL/GenBank/DDBJ databases">
        <title>Genomic Encyclopedia of Archaeal and Bacterial Type Strains, Phase II (KMG-II): from individual species to whole genera.</title>
        <authorList>
            <person name="Goeker M."/>
        </authorList>
    </citation>
    <scope>NUCLEOTIDE SEQUENCE [LARGE SCALE GENOMIC DNA]</scope>
    <source>
        <strain evidence="2 3">DSM 17586</strain>
    </source>
</reference>
<proteinExistence type="predicted"/>
<comment type="caution">
    <text evidence="2">The sequence shown here is derived from an EMBL/GenBank/DDBJ whole genome shotgun (WGS) entry which is preliminary data.</text>
</comment>
<accession>A0A2P8ELZ3</accession>
<keyword evidence="1" id="KW-1133">Transmembrane helix</keyword>
<feature type="transmembrane region" description="Helical" evidence="1">
    <location>
        <begin position="149"/>
        <end position="167"/>
    </location>
</feature>
<evidence type="ECO:0000256" key="1">
    <source>
        <dbReference type="SAM" id="Phobius"/>
    </source>
</evidence>
<evidence type="ECO:0000313" key="3">
    <source>
        <dbReference type="Proteomes" id="UP000242133"/>
    </source>
</evidence>
<organism evidence="2 3">
    <name type="scientific">Marinobacterium halophilum</name>
    <dbReference type="NCBI Taxonomy" id="267374"/>
    <lineage>
        <taxon>Bacteria</taxon>
        <taxon>Pseudomonadati</taxon>
        <taxon>Pseudomonadota</taxon>
        <taxon>Gammaproteobacteria</taxon>
        <taxon>Oceanospirillales</taxon>
        <taxon>Oceanospirillaceae</taxon>
        <taxon>Marinobacterium</taxon>
    </lineage>
</organism>
<dbReference type="AlphaFoldDB" id="A0A2P8ELZ3"/>
<protein>
    <submittedName>
        <fullName evidence="2">Uncharacterized protein</fullName>
    </submittedName>
</protein>
<keyword evidence="1" id="KW-0812">Transmembrane</keyword>
<feature type="transmembrane region" description="Helical" evidence="1">
    <location>
        <begin position="34"/>
        <end position="54"/>
    </location>
</feature>
<gene>
    <name evidence="2" type="ORF">CLV44_1269</name>
</gene>
<dbReference type="EMBL" id="PYGI01000026">
    <property type="protein sequence ID" value="PSL10497.1"/>
    <property type="molecule type" value="Genomic_DNA"/>
</dbReference>
<feature type="transmembrane region" description="Helical" evidence="1">
    <location>
        <begin position="120"/>
        <end position="137"/>
    </location>
</feature>
<dbReference type="Proteomes" id="UP000242133">
    <property type="component" value="Unassembled WGS sequence"/>
</dbReference>
<evidence type="ECO:0000313" key="2">
    <source>
        <dbReference type="EMBL" id="PSL10497.1"/>
    </source>
</evidence>